<dbReference type="RefSeq" id="WP_043494714.1">
    <property type="nucleotide sequence ID" value="NZ_CAUEKE010000001.1"/>
</dbReference>
<organism evidence="1 2">
    <name type="scientific">Hafnia alvei</name>
    <dbReference type="NCBI Taxonomy" id="569"/>
    <lineage>
        <taxon>Bacteria</taxon>
        <taxon>Pseudomonadati</taxon>
        <taxon>Pseudomonadota</taxon>
        <taxon>Gammaproteobacteria</taxon>
        <taxon>Enterobacterales</taxon>
        <taxon>Hafniaceae</taxon>
        <taxon>Hafnia</taxon>
    </lineage>
</organism>
<proteinExistence type="predicted"/>
<sequence length="97" mass="11194">MKAKVGISAIVGSEPNTITYYSVDIYETKYQQSMHNGRWERWHIQKQNGYVCGYHTPRGYWRRVTSEKIISQLNAAVAEHLATPTAQWILQVPKIIS</sequence>
<dbReference type="Proteomes" id="UP000254821">
    <property type="component" value="Unassembled WGS sequence"/>
</dbReference>
<reference evidence="1 2" key="1">
    <citation type="submission" date="2018-06" db="EMBL/GenBank/DDBJ databases">
        <authorList>
            <consortium name="Pathogen Informatics"/>
            <person name="Doyle S."/>
        </authorList>
    </citation>
    <scope>NUCLEOTIDE SEQUENCE [LARGE SCALE GENOMIC DNA]</scope>
    <source>
        <strain evidence="1 2">NCTC8105</strain>
    </source>
</reference>
<dbReference type="EMBL" id="UGHP01000001">
    <property type="protein sequence ID" value="STQ81358.1"/>
    <property type="molecule type" value="Genomic_DNA"/>
</dbReference>
<name>A0A377PL38_HAFAL</name>
<gene>
    <name evidence="1" type="ORF">NCTC8105_03538</name>
</gene>
<accession>A0A377PL38</accession>
<evidence type="ECO:0000313" key="2">
    <source>
        <dbReference type="Proteomes" id="UP000254821"/>
    </source>
</evidence>
<evidence type="ECO:0000313" key="1">
    <source>
        <dbReference type="EMBL" id="STQ81358.1"/>
    </source>
</evidence>
<protein>
    <submittedName>
        <fullName evidence="1">Uncharacterized protein</fullName>
    </submittedName>
</protein>
<dbReference type="AlphaFoldDB" id="A0A377PL38"/>